<accession>A0ABD6EW51</accession>
<dbReference type="PANTHER" id="PTHR46015">
    <property type="entry name" value="ZGC:172121"/>
    <property type="match status" value="1"/>
</dbReference>
<feature type="domain" description="Hcy-binding" evidence="7">
    <location>
        <begin position="1"/>
        <end position="304"/>
    </location>
</feature>
<dbReference type="GO" id="GO:0008168">
    <property type="term" value="F:methyltransferase activity"/>
    <property type="evidence" value="ECO:0007669"/>
    <property type="project" value="UniProtKB-UniRule"/>
</dbReference>
<name>A0ABD6EW51_9BILA</name>
<evidence type="ECO:0000256" key="2">
    <source>
        <dbReference type="ARBA" id="ARBA00022679"/>
    </source>
</evidence>
<dbReference type="AlphaFoldDB" id="A0ABD6EW51"/>
<comment type="pathway">
    <text evidence="5">Amino-acid biosynthesis; L-methionine biosynthesis via de novo pathway.</text>
</comment>
<dbReference type="GO" id="GO:0046872">
    <property type="term" value="F:metal ion binding"/>
    <property type="evidence" value="ECO:0007669"/>
    <property type="project" value="UniProtKB-KW"/>
</dbReference>
<organism evidence="8 9">
    <name type="scientific">Gnathostoma spinigerum</name>
    <dbReference type="NCBI Taxonomy" id="75299"/>
    <lineage>
        <taxon>Eukaryota</taxon>
        <taxon>Metazoa</taxon>
        <taxon>Ecdysozoa</taxon>
        <taxon>Nematoda</taxon>
        <taxon>Chromadorea</taxon>
        <taxon>Rhabditida</taxon>
        <taxon>Spirurina</taxon>
        <taxon>Gnathostomatomorpha</taxon>
        <taxon>Gnathostomatoidea</taxon>
        <taxon>Gnathostomatidae</taxon>
        <taxon>Gnathostoma</taxon>
    </lineage>
</organism>
<dbReference type="Gene3D" id="3.20.20.330">
    <property type="entry name" value="Homocysteine-binding-like domain"/>
    <property type="match status" value="1"/>
</dbReference>
<dbReference type="EMBL" id="JBGFUD010009264">
    <property type="protein sequence ID" value="MFH4982419.1"/>
    <property type="molecule type" value="Genomic_DNA"/>
</dbReference>
<dbReference type="InterPro" id="IPR051486">
    <property type="entry name" value="Hcy_S-methyltransferase"/>
</dbReference>
<dbReference type="GO" id="GO:0032259">
    <property type="term" value="P:methylation"/>
    <property type="evidence" value="ECO:0007669"/>
    <property type="project" value="UniProtKB-KW"/>
</dbReference>
<evidence type="ECO:0000256" key="5">
    <source>
        <dbReference type="ARBA" id="ARBA00034478"/>
    </source>
</evidence>
<feature type="binding site" evidence="6">
    <location>
        <position position="290"/>
    </location>
    <ligand>
        <name>Zn(2+)</name>
        <dbReference type="ChEBI" id="CHEBI:29105"/>
    </ligand>
</feature>
<dbReference type="Proteomes" id="UP001608902">
    <property type="component" value="Unassembled WGS sequence"/>
</dbReference>
<dbReference type="InterPro" id="IPR017226">
    <property type="entry name" value="BHMT-like"/>
</dbReference>
<dbReference type="PROSITE" id="PS50970">
    <property type="entry name" value="HCY"/>
    <property type="match status" value="1"/>
</dbReference>
<proteinExistence type="predicted"/>
<dbReference type="NCBIfam" id="NF007020">
    <property type="entry name" value="PRK09485.1"/>
    <property type="match status" value="1"/>
</dbReference>
<comment type="caution">
    <text evidence="8">The sequence shown here is derived from an EMBL/GenBank/DDBJ whole genome shotgun (WGS) entry which is preliminary data.</text>
</comment>
<dbReference type="Pfam" id="PF02574">
    <property type="entry name" value="S-methyl_trans"/>
    <property type="match status" value="1"/>
</dbReference>
<sequence>MSTVDFSKLQALDGGFGFELDARNALPKGDPLWSAAALLDNPDVVVDIHKRYIKAGCDIIRTNSYQANVRHLVRTRNMTESAASEVVKKSVRLARKAIDECRVGRSVVIVGSVGSFATEFADGSEYHGRYADEYNEEEMSAYFVAQAKPLVEEGVKVLAFETIPAKNEAFAVLKALDLLPDDISCWISLSCRDGLYTCHGDLYSEVVDRCTKHPKVVAMSINCTPPEFISILLDSAKNVTNGKPFIVYPNSGETFDAVTGKFLEQTKRENIADMIPKWVELGAKVIGGCCRVMIDDIEKIARIVHKLSN</sequence>
<reference evidence="8 9" key="1">
    <citation type="submission" date="2024-08" db="EMBL/GenBank/DDBJ databases">
        <title>Gnathostoma spinigerum genome.</title>
        <authorList>
            <person name="Gonzalez-Bertolin B."/>
            <person name="Monzon S."/>
            <person name="Zaballos A."/>
            <person name="Jimenez P."/>
            <person name="Dekumyoy P."/>
            <person name="Varona S."/>
            <person name="Cuesta I."/>
            <person name="Sumanam S."/>
            <person name="Adisakwattana P."/>
            <person name="Gasser R.B."/>
            <person name="Hernandez-Gonzalez A."/>
            <person name="Young N.D."/>
            <person name="Perteguer M.J."/>
        </authorList>
    </citation>
    <scope>NUCLEOTIDE SEQUENCE [LARGE SCALE GENOMIC DNA]</scope>
    <source>
        <strain evidence="8">AL3</strain>
        <tissue evidence="8">Liver</tissue>
    </source>
</reference>
<evidence type="ECO:0000259" key="7">
    <source>
        <dbReference type="PROSITE" id="PS50970"/>
    </source>
</evidence>
<gene>
    <name evidence="8" type="ORF">AB6A40_009128</name>
</gene>
<feature type="binding site" evidence="6">
    <location>
        <position position="289"/>
    </location>
    <ligand>
        <name>Zn(2+)</name>
        <dbReference type="ChEBI" id="CHEBI:29105"/>
    </ligand>
</feature>
<evidence type="ECO:0000256" key="6">
    <source>
        <dbReference type="PROSITE-ProRule" id="PRU00333"/>
    </source>
</evidence>
<evidence type="ECO:0000256" key="4">
    <source>
        <dbReference type="ARBA" id="ARBA00022833"/>
    </source>
</evidence>
<keyword evidence="4 6" id="KW-0862">Zinc</keyword>
<dbReference type="PANTHER" id="PTHR46015:SF1">
    <property type="entry name" value="HOMOCYSTEINE S-METHYLTRANSFERASE-LIKE ISOFORM 1"/>
    <property type="match status" value="1"/>
</dbReference>
<evidence type="ECO:0000313" key="8">
    <source>
        <dbReference type="EMBL" id="MFH4982419.1"/>
    </source>
</evidence>
<evidence type="ECO:0000313" key="9">
    <source>
        <dbReference type="Proteomes" id="UP001608902"/>
    </source>
</evidence>
<feature type="binding site" evidence="6">
    <location>
        <position position="223"/>
    </location>
    <ligand>
        <name>Zn(2+)</name>
        <dbReference type="ChEBI" id="CHEBI:29105"/>
    </ligand>
</feature>
<keyword evidence="9" id="KW-1185">Reference proteome</keyword>
<keyword evidence="1 6" id="KW-0489">Methyltransferase</keyword>
<evidence type="ECO:0000256" key="3">
    <source>
        <dbReference type="ARBA" id="ARBA00022723"/>
    </source>
</evidence>
<keyword evidence="3 6" id="KW-0479">Metal-binding</keyword>
<comment type="cofactor">
    <cofactor evidence="6">
        <name>Zn(2+)</name>
        <dbReference type="ChEBI" id="CHEBI:29105"/>
    </cofactor>
</comment>
<dbReference type="InterPro" id="IPR003726">
    <property type="entry name" value="HCY_dom"/>
</dbReference>
<evidence type="ECO:0000256" key="1">
    <source>
        <dbReference type="ARBA" id="ARBA00022603"/>
    </source>
</evidence>
<dbReference type="InterPro" id="IPR036589">
    <property type="entry name" value="HCY_dom_sf"/>
</dbReference>
<protein>
    <recommendedName>
        <fullName evidence="7">Hcy-binding domain-containing protein</fullName>
    </recommendedName>
</protein>
<dbReference type="PIRSF" id="PIRSF037505">
    <property type="entry name" value="Betaine_HMT"/>
    <property type="match status" value="1"/>
</dbReference>
<keyword evidence="2 6" id="KW-0808">Transferase</keyword>
<dbReference type="SUPFAM" id="SSF82282">
    <property type="entry name" value="Homocysteine S-methyltransferase"/>
    <property type="match status" value="1"/>
</dbReference>